<comment type="caution">
    <text evidence="2">The sequence shown here is derived from an EMBL/GenBank/DDBJ whole genome shotgun (WGS) entry which is preliminary data.</text>
</comment>
<evidence type="ECO:0000313" key="2">
    <source>
        <dbReference type="EMBL" id="CAF5023037.1"/>
    </source>
</evidence>
<accession>A0A8S3DQX2</accession>
<gene>
    <name evidence="1" type="ORF">BYL167_LOCUS50060</name>
    <name evidence="2" type="ORF">GIL414_LOCUS58481</name>
</gene>
<feature type="non-terminal residue" evidence="2">
    <location>
        <position position="23"/>
    </location>
</feature>
<evidence type="ECO:0000313" key="3">
    <source>
        <dbReference type="Proteomes" id="UP000681720"/>
    </source>
</evidence>
<protein>
    <submittedName>
        <fullName evidence="2">Uncharacterized protein</fullName>
    </submittedName>
</protein>
<dbReference type="AlphaFoldDB" id="A0A8S3DQX2"/>
<dbReference type="Proteomes" id="UP000681967">
    <property type="component" value="Unassembled WGS sequence"/>
</dbReference>
<organism evidence="2 3">
    <name type="scientific">Rotaria magnacalcarata</name>
    <dbReference type="NCBI Taxonomy" id="392030"/>
    <lineage>
        <taxon>Eukaryota</taxon>
        <taxon>Metazoa</taxon>
        <taxon>Spiralia</taxon>
        <taxon>Gnathifera</taxon>
        <taxon>Rotifera</taxon>
        <taxon>Eurotatoria</taxon>
        <taxon>Bdelloidea</taxon>
        <taxon>Philodinida</taxon>
        <taxon>Philodinidae</taxon>
        <taxon>Rotaria</taxon>
    </lineage>
</organism>
<reference evidence="2" key="1">
    <citation type="submission" date="2021-02" db="EMBL/GenBank/DDBJ databases">
        <authorList>
            <person name="Nowell W R."/>
        </authorList>
    </citation>
    <scope>NUCLEOTIDE SEQUENCE</scope>
</reference>
<dbReference type="Proteomes" id="UP000681720">
    <property type="component" value="Unassembled WGS sequence"/>
</dbReference>
<sequence length="23" mass="2580">MASATSRYPIKPKTLTLLELCRS</sequence>
<name>A0A8S3DQX2_9BILA</name>
<dbReference type="EMBL" id="CAJOBJ010216397">
    <property type="protein sequence ID" value="CAF5023037.1"/>
    <property type="molecule type" value="Genomic_DNA"/>
</dbReference>
<proteinExistence type="predicted"/>
<evidence type="ECO:0000313" key="1">
    <source>
        <dbReference type="EMBL" id="CAF4847250.1"/>
    </source>
</evidence>
<dbReference type="EMBL" id="CAJOBH010151376">
    <property type="protein sequence ID" value="CAF4847250.1"/>
    <property type="molecule type" value="Genomic_DNA"/>
</dbReference>